<sequence length="961" mass="103552">MASSAPSQQVENDLLLRAFEIYIFTMAQILRRPIVVLAENVPLSDGGPSLSGIYLPLQWPAEECVKNPIMLAYHSGQFFPLLSTLAPQQATSPVPIDAVPLIRQNGESLPVHLLLPEEAGHVQEYLNQRIDTVQVQDHHDNRLVGARLGILTPPDELNLFLDIFQQTGGRSNPAEARESSPGPAAFENRNGGADQSISVSCTQGADGLTSRGADLDQQMLRMSIQKEVVSHGNSHSHVSQVPLAERAMTSTANPCTTDGNQHSPGIVQVHNMPPASQQSIHTSHSTNQDEGNNHKTTSSKLGEWQQNNVLPRDVSATAEGNPDGNHASRANSRSSRMACDNTVQWDATGAKPKQYSSRSRDGSKKFGNPPARDKSICKMEGCGGIAEPRLGGICRDCNTKKTQKEREKRNKKRLSIENPSAEGPASQYREARKTSRSAGQEREQQTQSGQRSVSSAPTSKNSSLAKAIKERKSMQPVNTPTSTANTSCRSSATDDGTLMRPEVLGLQTTPKPEVPQSNDAGSRPETTFLPNSGPPSSIIYASSSGQSSATSTHGTDPSVNQMILNGRNHHAVNQSTNDKSTSSTQHNADGPLGPPSHYSRTTAQHSADGAVPENRNSIPADKKCSAPNCDRQVNKDMNGSLCGVCHQVLGQFNQMSLPNSGTLILGPGNTISATTRPISIGAAATMTTNQHPAMASVVNPPMRNQQAVHTASELPSAHQYPRSLLQQRGTGHHQTVPSPGQSTEQLATQPLVTGGCRYTDEMSALASNSFDASRNISLHTDPEPCSQPASMPQSISCTNYNYYNFERGSVQTFINNPSPARTRARGSPSPQNGQTPLLRNSPSPPLPARQGPSTHTMYGQSPRNGPPPTPSYGFPQGQGYRQAPRTQWNNLSACSNETKPFTQHPMQDPALHSNSIGPRNTPSPSVPIFRCNMRDCNQKGDPAYSGLCPQCFDFIQRNRKC</sequence>
<feature type="compositionally biased region" description="Basic and acidic residues" evidence="2">
    <location>
        <begin position="429"/>
        <end position="444"/>
    </location>
</feature>
<keyword evidence="1" id="KW-0788">Thiol protease</keyword>
<dbReference type="Proteomes" id="UP000001554">
    <property type="component" value="Chromosome 9"/>
</dbReference>
<feature type="compositionally biased region" description="Polar residues" evidence="2">
    <location>
        <begin position="553"/>
        <end position="563"/>
    </location>
</feature>
<keyword evidence="1" id="KW-0645">Protease</keyword>
<dbReference type="GeneID" id="118422438"/>
<dbReference type="AlphaFoldDB" id="A0A9J7N0V0"/>
<proteinExistence type="predicted"/>
<feature type="compositionally biased region" description="Polar residues" evidence="2">
    <location>
        <begin position="274"/>
        <end position="309"/>
    </location>
</feature>
<dbReference type="Pfam" id="PF02338">
    <property type="entry name" value="OTU"/>
    <property type="match status" value="1"/>
</dbReference>
<feature type="compositionally biased region" description="Polar residues" evidence="2">
    <location>
        <begin position="251"/>
        <end position="263"/>
    </location>
</feature>
<organism evidence="4 5">
    <name type="scientific">Branchiostoma floridae</name>
    <name type="common">Florida lancelet</name>
    <name type="synonym">Amphioxus</name>
    <dbReference type="NCBI Taxonomy" id="7739"/>
    <lineage>
        <taxon>Eukaryota</taxon>
        <taxon>Metazoa</taxon>
        <taxon>Chordata</taxon>
        <taxon>Cephalochordata</taxon>
        <taxon>Leptocardii</taxon>
        <taxon>Amphioxiformes</taxon>
        <taxon>Branchiostomatidae</taxon>
        <taxon>Branchiostoma</taxon>
    </lineage>
</organism>
<dbReference type="KEGG" id="bfo:118422438"/>
<feature type="domain" description="OTU" evidence="3">
    <location>
        <begin position="20"/>
        <end position="76"/>
    </location>
</feature>
<dbReference type="GO" id="GO:0008234">
    <property type="term" value="F:cysteine-type peptidase activity"/>
    <property type="evidence" value="ECO:0007669"/>
    <property type="project" value="UniProtKB-KW"/>
</dbReference>
<accession>A0A9J7N0V0</accession>
<reference evidence="4" key="1">
    <citation type="journal article" date="2020" name="Nat. Ecol. Evol.">
        <title>Deeply conserved synteny resolves early events in vertebrate evolution.</title>
        <authorList>
            <person name="Simakov O."/>
            <person name="Marletaz F."/>
            <person name="Yue J.X."/>
            <person name="O'Connell B."/>
            <person name="Jenkins J."/>
            <person name="Brandt A."/>
            <person name="Calef R."/>
            <person name="Tung C.H."/>
            <person name="Huang T.K."/>
            <person name="Schmutz J."/>
            <person name="Satoh N."/>
            <person name="Yu J.K."/>
            <person name="Putnam N.H."/>
            <person name="Green R.E."/>
            <person name="Rokhsar D.S."/>
        </authorList>
    </citation>
    <scope>NUCLEOTIDE SEQUENCE [LARGE SCALE GENOMIC DNA]</scope>
    <source>
        <strain evidence="4">S238N-H82</strain>
    </source>
</reference>
<keyword evidence="4" id="KW-1185">Reference proteome</keyword>
<feature type="compositionally biased region" description="Low complexity" evidence="2">
    <location>
        <begin position="327"/>
        <end position="338"/>
    </location>
</feature>
<feature type="compositionally biased region" description="Polar residues" evidence="2">
    <location>
        <begin position="506"/>
        <end position="530"/>
    </location>
</feature>
<feature type="region of interest" description="Disordered" evidence="2">
    <location>
        <begin position="251"/>
        <end position="377"/>
    </location>
</feature>
<name>A0A9J7N0V0_BRAFL</name>
<dbReference type="InterPro" id="IPR003323">
    <property type="entry name" value="OTU_dom"/>
</dbReference>
<feature type="compositionally biased region" description="Polar residues" evidence="2">
    <location>
        <begin position="475"/>
        <end position="494"/>
    </location>
</feature>
<feature type="compositionally biased region" description="Low complexity" evidence="2">
    <location>
        <begin position="534"/>
        <end position="552"/>
    </location>
</feature>
<dbReference type="OrthoDB" id="10064699at2759"/>
<feature type="compositionally biased region" description="Polar residues" evidence="2">
    <location>
        <begin position="851"/>
        <end position="863"/>
    </location>
</feature>
<evidence type="ECO:0000313" key="4">
    <source>
        <dbReference type="Proteomes" id="UP000001554"/>
    </source>
</evidence>
<feature type="compositionally biased region" description="Polar residues" evidence="2">
    <location>
        <begin position="571"/>
        <end position="587"/>
    </location>
</feature>
<feature type="region of interest" description="Disordered" evidence="2">
    <location>
        <begin position="169"/>
        <end position="210"/>
    </location>
</feature>
<protein>
    <submittedName>
        <fullName evidence="5">Uncharacterized protein LOC118422438</fullName>
    </submittedName>
</protein>
<gene>
    <name evidence="5" type="primary">LOC118422438</name>
</gene>
<evidence type="ECO:0000259" key="3">
    <source>
        <dbReference type="Pfam" id="PF02338"/>
    </source>
</evidence>
<evidence type="ECO:0000313" key="5">
    <source>
        <dbReference type="RefSeq" id="XP_035685894.1"/>
    </source>
</evidence>
<feature type="region of interest" description="Disordered" evidence="2">
    <location>
        <begin position="813"/>
        <end position="882"/>
    </location>
</feature>
<keyword evidence="1" id="KW-0378">Hydrolase</keyword>
<feature type="compositionally biased region" description="Polar residues" evidence="2">
    <location>
        <begin position="445"/>
        <end position="464"/>
    </location>
</feature>
<evidence type="ECO:0000256" key="1">
    <source>
        <dbReference type="ARBA" id="ARBA00022807"/>
    </source>
</evidence>
<evidence type="ECO:0000256" key="2">
    <source>
        <dbReference type="SAM" id="MobiDB-lite"/>
    </source>
</evidence>
<feature type="compositionally biased region" description="Polar residues" evidence="2">
    <location>
        <begin position="193"/>
        <end position="203"/>
    </location>
</feature>
<feature type="region of interest" description="Disordered" evidence="2">
    <location>
        <begin position="400"/>
        <end position="625"/>
    </location>
</feature>
<reference evidence="5" key="2">
    <citation type="submission" date="2025-08" db="UniProtKB">
        <authorList>
            <consortium name="RefSeq"/>
        </authorList>
    </citation>
    <scope>IDENTIFICATION</scope>
    <source>
        <strain evidence="5">S238N-H82</strain>
        <tissue evidence="5">Testes</tissue>
    </source>
</reference>
<dbReference type="RefSeq" id="XP_035685894.1">
    <property type="nucleotide sequence ID" value="XM_035830001.1"/>
</dbReference>